<dbReference type="Pfam" id="PF02779">
    <property type="entry name" value="Transket_pyr"/>
    <property type="match status" value="1"/>
</dbReference>
<dbReference type="UniPathway" id="UPA00064">
    <property type="reaction ID" value="UER00091"/>
</dbReference>
<evidence type="ECO:0000256" key="9">
    <source>
        <dbReference type="ARBA" id="ARBA00023052"/>
    </source>
</evidence>
<keyword evidence="11" id="KW-0670">Pyruvate</keyword>
<keyword evidence="15" id="KW-1185">Reference proteome</keyword>
<dbReference type="InterPro" id="IPR005475">
    <property type="entry name" value="Transketolase-like_Pyr-bd"/>
</dbReference>
<feature type="binding site" evidence="12">
    <location>
        <position position="172"/>
    </location>
    <ligand>
        <name>Mg(2+)</name>
        <dbReference type="ChEBI" id="CHEBI:18420"/>
    </ligand>
</feature>
<dbReference type="Gene3D" id="3.40.50.920">
    <property type="match status" value="1"/>
</dbReference>
<evidence type="ECO:0000256" key="3">
    <source>
        <dbReference type="ARBA" id="ARBA00011081"/>
    </source>
</evidence>
<dbReference type="EMBL" id="JABBKX010000004">
    <property type="protein sequence ID" value="NMJ42326.1"/>
    <property type="molecule type" value="Genomic_DNA"/>
</dbReference>
<dbReference type="GO" id="GO:0009228">
    <property type="term" value="P:thiamine biosynthetic process"/>
    <property type="evidence" value="ECO:0007669"/>
    <property type="project" value="UniProtKB-KW"/>
</dbReference>
<dbReference type="InterPro" id="IPR009014">
    <property type="entry name" value="Transketo_C/PFOR_II"/>
</dbReference>
<comment type="subunit">
    <text evidence="4">Homodimer.</text>
</comment>
<keyword evidence="6 12" id="KW-0479">Metal-binding</keyword>
<dbReference type="InterPro" id="IPR004660">
    <property type="entry name" value="PDH_E1"/>
</dbReference>
<evidence type="ECO:0000256" key="1">
    <source>
        <dbReference type="ARBA" id="ARBA00001946"/>
    </source>
</evidence>
<comment type="caution">
    <text evidence="14">The sequence shown here is derived from an EMBL/GenBank/DDBJ whole genome shotgun (WGS) entry which is preliminary data.</text>
</comment>
<keyword evidence="9 11" id="KW-0786">Thiamine pyrophosphate</keyword>
<dbReference type="InterPro" id="IPR029061">
    <property type="entry name" value="THDP-binding"/>
</dbReference>
<dbReference type="GO" id="GO:0046872">
    <property type="term" value="F:metal ion binding"/>
    <property type="evidence" value="ECO:0007669"/>
    <property type="project" value="UniProtKB-KW"/>
</dbReference>
<keyword evidence="7 12" id="KW-0460">Magnesium</keyword>
<gene>
    <name evidence="14" type="ORF">GWK16_13815</name>
</gene>
<dbReference type="Pfam" id="PF13292">
    <property type="entry name" value="DXP_synthase_N"/>
    <property type="match status" value="1"/>
</dbReference>
<name>A0A848EEA7_9PROT</name>
<sequence>MTAEGKSRRQDTPDAARRVEILHALERKLLWLSAWMIHHANHIRPNRDGLKVGGHQASCASSVSILAALYFGILRPADRVAVKPHAGPVFHAINYLLGRQQREKLETLRQFGGIQPYPSRVKDGPEVDFSTGSVGLGVALASFGSLVQDYVHLHNLAPEGVPPGRHVAVVGDAELDEGNIYEALLEGWKHDIRNVWWVVDYNRQSLDSVVPDRLFGRIEGLFRDMGWNVVTLKYGRKLEAAFARPDGDQLRRWIDDCPNSLYAALTFQGGAAWRAALLAELGRVDGIRAIIDPLTDDELAALMNNLGGHDIETLTEAFHAQDAEGDQPTCFIAYTVKGMGLPFAGHKDNHAGLMTKEQMEGFRQSLGIRSGHEWDPFEGLGIPEAELRDFLASVPFAKTLRPGGRSLASPTIHVPAAFAPPRVGEGRKLSTQQAFGEILAEIGRGQGEFADLAKRIVTTSPDVTVSTNLGPWVNRRGIFDRHKKNDVFRDAKLASAQRWGMSPEGQHVELGIAEQNLFLVLAGLGLADRLYGARLLPIGTVYDPFVNRGLDALIYACYQDARFLLVSTPSGLTLAPEGGQHQSVNTPLIGMAADRLASFEPAHADELAILLRHAFDHMQKPDGSAVWLRLSTRGLEQPPRTLDPAAVIAGAHWVVPPGQGARIAIAYQGALAPEAVAAFEELRSEEPMAGLLAITSPDRLHADWLAVRRQVRGGVRAGSHIERILAPLAPGAALVTVLDGHPAAHAWLGAVRGQRVVPLGVDRFGQAGDIPDLYREYGLDSDAILDACAEALLG</sequence>
<evidence type="ECO:0000256" key="7">
    <source>
        <dbReference type="ARBA" id="ARBA00022842"/>
    </source>
</evidence>
<evidence type="ECO:0000313" key="15">
    <source>
        <dbReference type="Proteomes" id="UP000548582"/>
    </source>
</evidence>
<dbReference type="PANTHER" id="PTHR43825">
    <property type="entry name" value="PYRUVATE DEHYDROGENASE E1 COMPONENT"/>
    <property type="match status" value="1"/>
</dbReference>
<evidence type="ECO:0000256" key="4">
    <source>
        <dbReference type="ARBA" id="ARBA00011738"/>
    </source>
</evidence>
<dbReference type="GO" id="GO:0016114">
    <property type="term" value="P:terpenoid biosynthetic process"/>
    <property type="evidence" value="ECO:0007669"/>
    <property type="project" value="InterPro"/>
</dbReference>
<evidence type="ECO:0000313" key="14">
    <source>
        <dbReference type="EMBL" id="NMJ42326.1"/>
    </source>
</evidence>
<reference evidence="14 15" key="1">
    <citation type="submission" date="2020-03" db="EMBL/GenBank/DDBJ databases">
        <authorList>
            <person name="Sun Q."/>
        </authorList>
    </citation>
    <scope>NUCLEOTIDE SEQUENCE [LARGE SCALE GENOMIC DNA]</scope>
    <source>
        <strain evidence="14 15">JC162</strain>
    </source>
</reference>
<feature type="binding site" evidence="12">
    <location>
        <position position="202"/>
    </location>
    <ligand>
        <name>Mg(2+)</name>
        <dbReference type="ChEBI" id="CHEBI:18420"/>
    </ligand>
</feature>
<feature type="binding site" evidence="12">
    <location>
        <position position="204"/>
    </location>
    <ligand>
        <name>Mg(2+)</name>
        <dbReference type="ChEBI" id="CHEBI:18420"/>
    </ligand>
</feature>
<evidence type="ECO:0000256" key="5">
    <source>
        <dbReference type="ARBA" id="ARBA00022679"/>
    </source>
</evidence>
<dbReference type="InterPro" id="IPR051157">
    <property type="entry name" value="PDH/Transketolase"/>
</dbReference>
<accession>A0A848EEA7</accession>
<dbReference type="InterPro" id="IPR005477">
    <property type="entry name" value="Dxylulose-5-P_synthase"/>
</dbReference>
<dbReference type="SMART" id="SM00861">
    <property type="entry name" value="Transket_pyr"/>
    <property type="match status" value="1"/>
</dbReference>
<comment type="function">
    <text evidence="11">Component of the pyruvate dehydrogenase (PDH) complex, that catalyzes the overall conversion of pyruvate to acetyl-CoA and CO(2).</text>
</comment>
<keyword evidence="10" id="KW-0414">Isoprene biosynthesis</keyword>
<evidence type="ECO:0000256" key="2">
    <source>
        <dbReference type="ARBA" id="ARBA00004980"/>
    </source>
</evidence>
<dbReference type="SUPFAM" id="SSF52518">
    <property type="entry name" value="Thiamin diphosphate-binding fold (THDP-binding)"/>
    <property type="match status" value="2"/>
</dbReference>
<proteinExistence type="inferred from homology"/>
<keyword evidence="8" id="KW-0784">Thiamine biosynthesis</keyword>
<organism evidence="14 15">
    <name type="scientific">Neoroseomonas marina</name>
    <dbReference type="NCBI Taxonomy" id="1232220"/>
    <lineage>
        <taxon>Bacteria</taxon>
        <taxon>Pseudomonadati</taxon>
        <taxon>Pseudomonadota</taxon>
        <taxon>Alphaproteobacteria</taxon>
        <taxon>Acetobacterales</taxon>
        <taxon>Acetobacteraceae</taxon>
        <taxon>Neoroseomonas</taxon>
    </lineage>
</organism>
<dbReference type="RefSeq" id="WP_170054560.1">
    <property type="nucleotide sequence ID" value="NZ_JABBKX010000004.1"/>
</dbReference>
<evidence type="ECO:0000256" key="8">
    <source>
        <dbReference type="ARBA" id="ARBA00022977"/>
    </source>
</evidence>
<dbReference type="AlphaFoldDB" id="A0A848EEA7"/>
<evidence type="ECO:0000256" key="11">
    <source>
        <dbReference type="PIRNR" id="PIRNR000156"/>
    </source>
</evidence>
<dbReference type="PIRSF" id="PIRSF000156">
    <property type="entry name" value="Pyruvate_dh_E1"/>
    <property type="match status" value="1"/>
</dbReference>
<comment type="pathway">
    <text evidence="2">Metabolic intermediate biosynthesis; 1-deoxy-D-xylulose 5-phosphate biosynthesis; 1-deoxy-D-xylulose 5-phosphate from D-glyceraldehyde 3-phosphate and pyruvate: step 1/1.</text>
</comment>
<comment type="catalytic activity">
    <reaction evidence="11">
        <text>N(6)-[(R)-lipoyl]-L-lysyl-[protein] + pyruvate + H(+) = N(6)-[(R)-S(8)-acetyldihydrolipoyl]-L-lysyl-[protein] + CO2</text>
        <dbReference type="Rhea" id="RHEA:19189"/>
        <dbReference type="Rhea" id="RHEA-COMP:10474"/>
        <dbReference type="Rhea" id="RHEA-COMP:10478"/>
        <dbReference type="ChEBI" id="CHEBI:15361"/>
        <dbReference type="ChEBI" id="CHEBI:15378"/>
        <dbReference type="ChEBI" id="CHEBI:16526"/>
        <dbReference type="ChEBI" id="CHEBI:83099"/>
        <dbReference type="ChEBI" id="CHEBI:83111"/>
        <dbReference type="EC" id="1.2.4.1"/>
    </reaction>
</comment>
<dbReference type="GO" id="GO:0008661">
    <property type="term" value="F:1-deoxy-D-xylulose-5-phosphate synthase activity"/>
    <property type="evidence" value="ECO:0007669"/>
    <property type="project" value="InterPro"/>
</dbReference>
<keyword evidence="5" id="KW-0808">Transferase</keyword>
<protein>
    <recommendedName>
        <fullName evidence="11">Pyruvate dehydrogenase E1 component</fullName>
        <ecNumber evidence="11">1.2.4.1</ecNumber>
    </recommendedName>
</protein>
<feature type="domain" description="Transketolase-like pyrimidine-binding" evidence="13">
    <location>
        <begin position="429"/>
        <end position="637"/>
    </location>
</feature>
<dbReference type="SUPFAM" id="SSF52922">
    <property type="entry name" value="TK C-terminal domain-like"/>
    <property type="match status" value="1"/>
</dbReference>
<evidence type="ECO:0000259" key="13">
    <source>
        <dbReference type="SMART" id="SM00861"/>
    </source>
</evidence>
<dbReference type="EC" id="1.2.4.1" evidence="11"/>
<dbReference type="GO" id="GO:0004739">
    <property type="term" value="F:pyruvate dehydrogenase (acetyl-transferring) activity"/>
    <property type="evidence" value="ECO:0007669"/>
    <property type="project" value="UniProtKB-EC"/>
</dbReference>
<evidence type="ECO:0000256" key="12">
    <source>
        <dbReference type="PIRSR" id="PIRSR000156-1"/>
    </source>
</evidence>
<keyword evidence="11" id="KW-0560">Oxidoreductase</keyword>
<comment type="cofactor">
    <cofactor evidence="11">
        <name>thiamine diphosphate</name>
        <dbReference type="ChEBI" id="CHEBI:58937"/>
    </cofactor>
</comment>
<comment type="cofactor">
    <cofactor evidence="1 12">
        <name>Mg(2+)</name>
        <dbReference type="ChEBI" id="CHEBI:18420"/>
    </cofactor>
</comment>
<dbReference type="Gene3D" id="3.40.50.970">
    <property type="match status" value="2"/>
</dbReference>
<comment type="similarity">
    <text evidence="3">Belongs to the transketolase family. DXPS subfamily.</text>
</comment>
<evidence type="ECO:0000256" key="10">
    <source>
        <dbReference type="ARBA" id="ARBA00023229"/>
    </source>
</evidence>
<dbReference type="Proteomes" id="UP000548582">
    <property type="component" value="Unassembled WGS sequence"/>
</dbReference>
<dbReference type="PANTHER" id="PTHR43825:SF4">
    <property type="entry name" value="PYRUVATE DEHYDROGENASE E1 COMPONENT"/>
    <property type="match status" value="1"/>
</dbReference>
<evidence type="ECO:0000256" key="6">
    <source>
        <dbReference type="ARBA" id="ARBA00022723"/>
    </source>
</evidence>